<organism evidence="1 2">
    <name type="scientific">Choristoneura fumiferana</name>
    <name type="common">Spruce budworm moth</name>
    <name type="synonym">Archips fumiferana</name>
    <dbReference type="NCBI Taxonomy" id="7141"/>
    <lineage>
        <taxon>Eukaryota</taxon>
        <taxon>Metazoa</taxon>
        <taxon>Ecdysozoa</taxon>
        <taxon>Arthropoda</taxon>
        <taxon>Hexapoda</taxon>
        <taxon>Insecta</taxon>
        <taxon>Pterygota</taxon>
        <taxon>Neoptera</taxon>
        <taxon>Endopterygota</taxon>
        <taxon>Lepidoptera</taxon>
        <taxon>Glossata</taxon>
        <taxon>Ditrysia</taxon>
        <taxon>Tortricoidea</taxon>
        <taxon>Tortricidae</taxon>
        <taxon>Tortricinae</taxon>
        <taxon>Choristoneura</taxon>
    </lineage>
</organism>
<proteinExistence type="predicted"/>
<evidence type="ECO:0000313" key="1">
    <source>
        <dbReference type="EMBL" id="KAI8442077.1"/>
    </source>
</evidence>
<reference evidence="1 2" key="1">
    <citation type="journal article" date="2022" name="Genome Biol. Evol.">
        <title>The Spruce Budworm Genome: Reconstructing the Evolutionary History of Antifreeze Proteins.</title>
        <authorList>
            <person name="Beliveau C."/>
            <person name="Gagne P."/>
            <person name="Picq S."/>
            <person name="Vernygora O."/>
            <person name="Keeling C.I."/>
            <person name="Pinkney K."/>
            <person name="Doucet D."/>
            <person name="Wen F."/>
            <person name="Johnston J.S."/>
            <person name="Maaroufi H."/>
            <person name="Boyle B."/>
            <person name="Laroche J."/>
            <person name="Dewar K."/>
            <person name="Juretic N."/>
            <person name="Blackburn G."/>
            <person name="Nisole A."/>
            <person name="Brunet B."/>
            <person name="Brandao M."/>
            <person name="Lumley L."/>
            <person name="Duan J."/>
            <person name="Quan G."/>
            <person name="Lucarotti C.J."/>
            <person name="Roe A.D."/>
            <person name="Sperling F.A.H."/>
            <person name="Levesque R.C."/>
            <person name="Cusson M."/>
        </authorList>
    </citation>
    <scope>NUCLEOTIDE SEQUENCE [LARGE SCALE GENOMIC DNA]</scope>
    <source>
        <strain evidence="1">Glfc:IPQL:Cfum</strain>
    </source>
</reference>
<protein>
    <submittedName>
        <fullName evidence="1">Uncharacterized protein</fullName>
    </submittedName>
</protein>
<comment type="caution">
    <text evidence="1">The sequence shown here is derived from an EMBL/GenBank/DDBJ whole genome shotgun (WGS) entry which is preliminary data.</text>
</comment>
<dbReference type="Proteomes" id="UP001064048">
    <property type="component" value="Chromosome 9"/>
</dbReference>
<evidence type="ECO:0000313" key="2">
    <source>
        <dbReference type="Proteomes" id="UP001064048"/>
    </source>
</evidence>
<accession>A0ACC0L0N2</accession>
<keyword evidence="2" id="KW-1185">Reference proteome</keyword>
<name>A0ACC0L0N2_CHOFU</name>
<gene>
    <name evidence="1" type="ORF">MSG28_005714</name>
</gene>
<dbReference type="EMBL" id="CM046109">
    <property type="protein sequence ID" value="KAI8442077.1"/>
    <property type="molecule type" value="Genomic_DNA"/>
</dbReference>
<sequence>MEKKAEKKREEKRRSDSNEEIRFLFNTTKPKITFCEVENYADFNRAAKDLDLTMKIVTFGDGDHSFAKFMKKYDDCTPDNQFRVIKPALTLSSVQWISSYLASLSMITANHIKVQTSSPVTIDHAIDIINKYKLVDPKTGEVITKPNQIGELWTKGPRFVEYYNNPEATAKAFSADGWYKTGDLLYMDENGCGYN</sequence>